<proteinExistence type="predicted"/>
<dbReference type="OrthoDB" id="9783269at2"/>
<dbReference type="Gene3D" id="3.40.50.1240">
    <property type="entry name" value="Phosphoglycerate mutase-like"/>
    <property type="match status" value="1"/>
</dbReference>
<dbReference type="EMBL" id="QFFF01000001">
    <property type="protein sequence ID" value="PWG02971.1"/>
    <property type="molecule type" value="Genomic_DNA"/>
</dbReference>
<dbReference type="PANTHER" id="PTHR48100:SF59">
    <property type="entry name" value="ADENOSYLCOBALAMIN_ALPHA-RIBAZOLE PHOSPHATASE"/>
    <property type="match status" value="1"/>
</dbReference>
<organism evidence="1 2">
    <name type="scientific">Allosphingosinicella humi</name>
    <dbReference type="NCBI Taxonomy" id="2068657"/>
    <lineage>
        <taxon>Bacteria</taxon>
        <taxon>Pseudomonadati</taxon>
        <taxon>Pseudomonadota</taxon>
        <taxon>Alphaproteobacteria</taxon>
        <taxon>Sphingomonadales</taxon>
        <taxon>Sphingomonadaceae</taxon>
        <taxon>Allosphingosinicella</taxon>
    </lineage>
</organism>
<dbReference type="GO" id="GO:0005737">
    <property type="term" value="C:cytoplasm"/>
    <property type="evidence" value="ECO:0007669"/>
    <property type="project" value="TreeGrafter"/>
</dbReference>
<dbReference type="AlphaFoldDB" id="A0A2U2J3W9"/>
<dbReference type="InterPro" id="IPR050275">
    <property type="entry name" value="PGM_Phosphatase"/>
</dbReference>
<comment type="caution">
    <text evidence="1">The sequence shown here is derived from an EMBL/GenBank/DDBJ whole genome shotgun (WGS) entry which is preliminary data.</text>
</comment>
<reference evidence="1 2" key="1">
    <citation type="submission" date="2018-05" db="EMBL/GenBank/DDBJ databases">
        <title>Genome of Sphingosinicella humi QZX222.</title>
        <authorList>
            <person name="Qiao Z."/>
            <person name="Wang G."/>
        </authorList>
    </citation>
    <scope>NUCLEOTIDE SEQUENCE [LARGE SCALE GENOMIC DNA]</scope>
    <source>
        <strain evidence="1 2">QZX222</strain>
    </source>
</reference>
<dbReference type="SMART" id="SM00855">
    <property type="entry name" value="PGAM"/>
    <property type="match status" value="1"/>
</dbReference>
<dbReference type="SUPFAM" id="SSF53254">
    <property type="entry name" value="Phosphoglycerate mutase-like"/>
    <property type="match status" value="1"/>
</dbReference>
<dbReference type="CDD" id="cd07067">
    <property type="entry name" value="HP_PGM_like"/>
    <property type="match status" value="1"/>
</dbReference>
<dbReference type="RefSeq" id="WP_109271109.1">
    <property type="nucleotide sequence ID" value="NZ_QFFF01000001.1"/>
</dbReference>
<dbReference type="InterPro" id="IPR013078">
    <property type="entry name" value="His_Pase_superF_clade-1"/>
</dbReference>
<gene>
    <name evidence="1" type="ORF">DF286_08885</name>
</gene>
<dbReference type="InterPro" id="IPR029033">
    <property type="entry name" value="His_PPase_superfam"/>
</dbReference>
<evidence type="ECO:0000313" key="2">
    <source>
        <dbReference type="Proteomes" id="UP000245916"/>
    </source>
</evidence>
<dbReference type="Pfam" id="PF00300">
    <property type="entry name" value="His_Phos_1"/>
    <property type="match status" value="1"/>
</dbReference>
<name>A0A2U2J3W9_9SPHN</name>
<dbReference type="GO" id="GO:0016791">
    <property type="term" value="F:phosphatase activity"/>
    <property type="evidence" value="ECO:0007669"/>
    <property type="project" value="TreeGrafter"/>
</dbReference>
<evidence type="ECO:0000313" key="1">
    <source>
        <dbReference type="EMBL" id="PWG02971.1"/>
    </source>
</evidence>
<dbReference type="PANTHER" id="PTHR48100">
    <property type="entry name" value="BROAD-SPECIFICITY PHOSPHATASE YOR283W-RELATED"/>
    <property type="match status" value="1"/>
</dbReference>
<keyword evidence="2" id="KW-1185">Reference proteome</keyword>
<sequence>MTTDILLIRHAAHVDLGQVLTGRRRDVALSREGLEQATIIADLLGAEPIAAVYSSPRERAYYTAREIADRHELKVRIAEDVDEIDFGEWTGLSFDALEGDPEWQRWNEARGTARPPGGESIGEAADRAARALEHIAHDHPGKTVVCVTHCDVIRAVVARYLGLPFDNLLRFDIDPASVSRLVIGEWGGRLVSLNWRWWLESDR</sequence>
<dbReference type="Proteomes" id="UP000245916">
    <property type="component" value="Unassembled WGS sequence"/>
</dbReference>
<protein>
    <submittedName>
        <fullName evidence="1">Histidine phosphatase family protein</fullName>
    </submittedName>
</protein>
<accession>A0A2U2J3W9</accession>